<accession>A0A8S3Z4H3</accession>
<name>A0A8S3Z4H3_9EUPU</name>
<feature type="transmembrane region" description="Helical" evidence="1">
    <location>
        <begin position="98"/>
        <end position="116"/>
    </location>
</feature>
<sequence length="177" mass="19758">MILPAMYFIPGSDAHGSYENSLDALVQMGNDPALLIFCLLYLISIAFYNFFGLAVTRSLTAVHRTLIDACRTIIVWLASLFIYYVADKDFGEPFDKSWGLLQVDGFVFLLIGTALYNQLMDVPCMPWCSRDPDLQEYPRAIGGDGSVNDDGIEESMNSISAETEVLINATDRRNVYT</sequence>
<keyword evidence="1" id="KW-1133">Transmembrane helix</keyword>
<dbReference type="Proteomes" id="UP000678393">
    <property type="component" value="Unassembled WGS sequence"/>
</dbReference>
<evidence type="ECO:0000256" key="1">
    <source>
        <dbReference type="SAM" id="Phobius"/>
    </source>
</evidence>
<gene>
    <name evidence="2" type="ORF">CUNI_LOCUS9971</name>
</gene>
<dbReference type="PANTHER" id="PTHR13146:SF8">
    <property type="entry name" value="SOLUTE CARRIER FAMILY 35 MEMBER F6"/>
    <property type="match status" value="1"/>
</dbReference>
<proteinExistence type="predicted"/>
<dbReference type="EMBL" id="CAJHNH020001777">
    <property type="protein sequence ID" value="CAG5124413.1"/>
    <property type="molecule type" value="Genomic_DNA"/>
</dbReference>
<comment type="caution">
    <text evidence="2">The sequence shown here is derived from an EMBL/GenBank/DDBJ whole genome shotgun (WGS) entry which is preliminary data.</text>
</comment>
<dbReference type="GO" id="GO:0016020">
    <property type="term" value="C:membrane"/>
    <property type="evidence" value="ECO:0007669"/>
    <property type="project" value="TreeGrafter"/>
</dbReference>
<protein>
    <submittedName>
        <fullName evidence="2">Uncharacterized protein</fullName>
    </submittedName>
</protein>
<evidence type="ECO:0000313" key="3">
    <source>
        <dbReference type="Proteomes" id="UP000678393"/>
    </source>
</evidence>
<evidence type="ECO:0000313" key="2">
    <source>
        <dbReference type="EMBL" id="CAG5124413.1"/>
    </source>
</evidence>
<organism evidence="2 3">
    <name type="scientific">Candidula unifasciata</name>
    <dbReference type="NCBI Taxonomy" id="100452"/>
    <lineage>
        <taxon>Eukaryota</taxon>
        <taxon>Metazoa</taxon>
        <taxon>Spiralia</taxon>
        <taxon>Lophotrochozoa</taxon>
        <taxon>Mollusca</taxon>
        <taxon>Gastropoda</taxon>
        <taxon>Heterobranchia</taxon>
        <taxon>Euthyneura</taxon>
        <taxon>Panpulmonata</taxon>
        <taxon>Eupulmonata</taxon>
        <taxon>Stylommatophora</taxon>
        <taxon>Helicina</taxon>
        <taxon>Helicoidea</taxon>
        <taxon>Geomitridae</taxon>
        <taxon>Candidula</taxon>
    </lineage>
</organism>
<feature type="transmembrane region" description="Helical" evidence="1">
    <location>
        <begin position="66"/>
        <end position="86"/>
    </location>
</feature>
<reference evidence="2" key="1">
    <citation type="submission" date="2021-04" db="EMBL/GenBank/DDBJ databases">
        <authorList>
            <consortium name="Molecular Ecology Group"/>
        </authorList>
    </citation>
    <scope>NUCLEOTIDE SEQUENCE</scope>
</reference>
<dbReference type="OrthoDB" id="29773at2759"/>
<keyword evidence="3" id="KW-1185">Reference proteome</keyword>
<keyword evidence="1" id="KW-0812">Transmembrane</keyword>
<feature type="transmembrane region" description="Helical" evidence="1">
    <location>
        <begin position="33"/>
        <end position="54"/>
    </location>
</feature>
<keyword evidence="1" id="KW-0472">Membrane</keyword>
<dbReference type="AlphaFoldDB" id="A0A8S3Z4H3"/>
<dbReference type="PANTHER" id="PTHR13146">
    <property type="match status" value="1"/>
</dbReference>